<dbReference type="GO" id="GO:0016491">
    <property type="term" value="F:oxidoreductase activity"/>
    <property type="evidence" value="ECO:0007669"/>
    <property type="project" value="UniProtKB-KW"/>
</dbReference>
<dbReference type="Gene3D" id="3.40.50.720">
    <property type="entry name" value="NAD(P)-binding Rossmann-like Domain"/>
    <property type="match status" value="1"/>
</dbReference>
<dbReference type="HOGENOM" id="CLU_1064781_0_0_6"/>
<dbReference type="PANTHER" id="PTHR44196:SF1">
    <property type="entry name" value="DEHYDROGENASE_REDUCTASE SDR FAMILY MEMBER 7B"/>
    <property type="match status" value="1"/>
</dbReference>
<feature type="domain" description="Ketoreductase" evidence="3">
    <location>
        <begin position="4"/>
        <end position="195"/>
    </location>
</feature>
<dbReference type="SMART" id="SM00822">
    <property type="entry name" value="PKS_KR"/>
    <property type="match status" value="1"/>
</dbReference>
<protein>
    <recommendedName>
        <fullName evidence="3">Ketoreductase domain-containing protein</fullName>
    </recommendedName>
</protein>
<proteinExistence type="inferred from homology"/>
<evidence type="ECO:0000313" key="5">
    <source>
        <dbReference type="Proteomes" id="UP000017640"/>
    </source>
</evidence>
<keyword evidence="5" id="KW-1185">Reference proteome</keyword>
<dbReference type="eggNOG" id="COG0300">
    <property type="taxonomic scope" value="Bacteria"/>
</dbReference>
<dbReference type="Proteomes" id="UP000017640">
    <property type="component" value="Chromosome"/>
</dbReference>
<dbReference type="InterPro" id="IPR002347">
    <property type="entry name" value="SDR_fam"/>
</dbReference>
<keyword evidence="2" id="KW-0560">Oxidoreductase</keyword>
<dbReference type="Pfam" id="PF00106">
    <property type="entry name" value="adh_short"/>
    <property type="match status" value="1"/>
</dbReference>
<dbReference type="PANTHER" id="PTHR44196">
    <property type="entry name" value="DEHYDROGENASE/REDUCTASE SDR FAMILY MEMBER 7B"/>
    <property type="match status" value="1"/>
</dbReference>
<dbReference type="OrthoDB" id="9794387at2"/>
<accession>U5T3B9</accession>
<evidence type="ECO:0000313" key="4">
    <source>
        <dbReference type="EMBL" id="AGY92044.1"/>
    </source>
</evidence>
<dbReference type="CDD" id="cd05233">
    <property type="entry name" value="SDR_c"/>
    <property type="match status" value="1"/>
</dbReference>
<organism evidence="4 5">
    <name type="scientific">Spiribacter curvatus</name>
    <dbReference type="NCBI Taxonomy" id="1335757"/>
    <lineage>
        <taxon>Bacteria</taxon>
        <taxon>Pseudomonadati</taxon>
        <taxon>Pseudomonadota</taxon>
        <taxon>Gammaproteobacteria</taxon>
        <taxon>Chromatiales</taxon>
        <taxon>Ectothiorhodospiraceae</taxon>
        <taxon>Spiribacter</taxon>
    </lineage>
</organism>
<dbReference type="InterPro" id="IPR036291">
    <property type="entry name" value="NAD(P)-bd_dom_sf"/>
</dbReference>
<sequence length="253" mass="26741">MATDTAVITGAGSGIGAALARELAERGFSVALIGRRRDALERTWASLPEGATGFILPGDIAIRDDRERLIRKLGECLEPIGARLRYLVHNAGVGEPATGLEDMDPDDLAQALAVNVTAPFALTQGLLPLLRAAYPSRVLMVGAGIADRPQPGTGSYGISKKALARLFEQMKMEFAHSAKSEPDVALFQPGLVDTPGIRAHLKAARRCGLPHVDYLDQALAGGHCRLPKAVAAAMAEALINMSGRYFAGAILRP</sequence>
<dbReference type="GO" id="GO:0016020">
    <property type="term" value="C:membrane"/>
    <property type="evidence" value="ECO:0007669"/>
    <property type="project" value="TreeGrafter"/>
</dbReference>
<dbReference type="STRING" id="1335757.SPICUR_05345"/>
<dbReference type="RefSeq" id="WP_023366809.1">
    <property type="nucleotide sequence ID" value="NC_022664.1"/>
</dbReference>
<dbReference type="SUPFAM" id="SSF51735">
    <property type="entry name" value="NAD(P)-binding Rossmann-fold domains"/>
    <property type="match status" value="1"/>
</dbReference>
<dbReference type="EMBL" id="CP005990">
    <property type="protein sequence ID" value="AGY92044.1"/>
    <property type="molecule type" value="Genomic_DNA"/>
</dbReference>
<dbReference type="AlphaFoldDB" id="U5T3B9"/>
<evidence type="ECO:0000259" key="3">
    <source>
        <dbReference type="SMART" id="SM00822"/>
    </source>
</evidence>
<gene>
    <name evidence="4" type="ORF">SPICUR_05345</name>
</gene>
<dbReference type="InterPro" id="IPR057326">
    <property type="entry name" value="KR_dom"/>
</dbReference>
<evidence type="ECO:0000256" key="1">
    <source>
        <dbReference type="ARBA" id="ARBA00006484"/>
    </source>
</evidence>
<evidence type="ECO:0000256" key="2">
    <source>
        <dbReference type="ARBA" id="ARBA00023002"/>
    </source>
</evidence>
<name>U5T3B9_9GAMM</name>
<comment type="similarity">
    <text evidence="1">Belongs to the short-chain dehydrogenases/reductases (SDR) family.</text>
</comment>
<reference evidence="4 5" key="1">
    <citation type="journal article" date="2013" name="BMC Genomics">
        <title>Genomes of "Spiribacter", a streamlined, successful halophilic bacterium.</title>
        <authorList>
            <person name="Lopez-Perez M."/>
            <person name="Ghai R."/>
            <person name="Leon M.J."/>
            <person name="Rodriguez-Olmos A."/>
            <person name="Copa-Patino J.L."/>
            <person name="Soliveri J."/>
            <person name="Sanchez-Porro C."/>
            <person name="Ventosa A."/>
            <person name="Rodriguez-Valera F."/>
        </authorList>
    </citation>
    <scope>NUCLEOTIDE SEQUENCE [LARGE SCALE GENOMIC DNA]</scope>
    <source>
        <strain evidence="4 5">UAH-SP71</strain>
    </source>
</reference>
<dbReference type="KEGG" id="spiu:SPICUR_05345"/>
<dbReference type="PRINTS" id="PR00081">
    <property type="entry name" value="GDHRDH"/>
</dbReference>